<dbReference type="Gene3D" id="3.30.70.3090">
    <property type="entry name" value="ORF SCO4226, nickel-binding ferredoxin-like monomer"/>
    <property type="match status" value="1"/>
</dbReference>
<dbReference type="InterPro" id="IPR042557">
    <property type="entry name" value="SCO4226"/>
</dbReference>
<protein>
    <submittedName>
        <fullName evidence="1">SCO4226 family nickel-binding protein</fullName>
    </submittedName>
</protein>
<reference evidence="2" key="1">
    <citation type="journal article" date="2019" name="Int. J. Syst. Evol. Microbiol.">
        <title>The Global Catalogue of Microorganisms (GCM) 10K type strain sequencing project: providing services to taxonomists for standard genome sequencing and annotation.</title>
        <authorList>
            <consortium name="The Broad Institute Genomics Platform"/>
            <consortium name="The Broad Institute Genome Sequencing Center for Infectious Disease"/>
            <person name="Wu L."/>
            <person name="Ma J."/>
        </authorList>
    </citation>
    <scope>NUCLEOTIDE SEQUENCE [LARGE SCALE GENOMIC DNA]</scope>
    <source>
        <strain evidence="2">JCM 17441</strain>
    </source>
</reference>
<proteinExistence type="predicted"/>
<evidence type="ECO:0000313" key="2">
    <source>
        <dbReference type="Proteomes" id="UP001500620"/>
    </source>
</evidence>
<accession>A0ABP8DBQ6</accession>
<dbReference type="Pfam" id="PF14026">
    <property type="entry name" value="SCO4226-like"/>
    <property type="match status" value="1"/>
</dbReference>
<evidence type="ECO:0000313" key="1">
    <source>
        <dbReference type="EMBL" id="GAA4252147.1"/>
    </source>
</evidence>
<dbReference type="InterPro" id="IPR025336">
    <property type="entry name" value="SCO4226-like"/>
</dbReference>
<name>A0ABP8DBQ6_9ACTN</name>
<dbReference type="Proteomes" id="UP001500620">
    <property type="component" value="Unassembled WGS sequence"/>
</dbReference>
<gene>
    <name evidence="1" type="ORF">GCM10022255_047500</name>
</gene>
<keyword evidence="2" id="KW-1185">Reference proteome</keyword>
<comment type="caution">
    <text evidence="1">The sequence shown here is derived from an EMBL/GenBank/DDBJ whole genome shotgun (WGS) entry which is preliminary data.</text>
</comment>
<organism evidence="1 2">
    <name type="scientific">Dactylosporangium darangshiense</name>
    <dbReference type="NCBI Taxonomy" id="579108"/>
    <lineage>
        <taxon>Bacteria</taxon>
        <taxon>Bacillati</taxon>
        <taxon>Actinomycetota</taxon>
        <taxon>Actinomycetes</taxon>
        <taxon>Micromonosporales</taxon>
        <taxon>Micromonosporaceae</taxon>
        <taxon>Dactylosporangium</taxon>
    </lineage>
</organism>
<dbReference type="EMBL" id="BAABAT010000012">
    <property type="protein sequence ID" value="GAA4252147.1"/>
    <property type="molecule type" value="Genomic_DNA"/>
</dbReference>
<sequence>MIVMPTFMDVHGGFAGATPQELAAAHEADLAFAAEEGVHLERGWLDPASGLVFRLARGPSREAVLRVHERAGHPATEVYELPIDLLQDAPAAIMA</sequence>